<protein>
    <recommendedName>
        <fullName evidence="5">DUF2567 domain-containing protein</fullName>
    </recommendedName>
</protein>
<feature type="compositionally biased region" description="Polar residues" evidence="1">
    <location>
        <begin position="200"/>
        <end position="210"/>
    </location>
</feature>
<feature type="region of interest" description="Disordered" evidence="1">
    <location>
        <begin position="178"/>
        <end position="210"/>
    </location>
</feature>
<feature type="transmembrane region" description="Helical" evidence="2">
    <location>
        <begin position="18"/>
        <end position="36"/>
    </location>
</feature>
<evidence type="ECO:0008006" key="5">
    <source>
        <dbReference type="Google" id="ProtNLM"/>
    </source>
</evidence>
<keyword evidence="2" id="KW-0812">Transmembrane</keyword>
<name>A0ABX2EX57_9PSEU</name>
<keyword evidence="2" id="KW-1133">Transmembrane helix</keyword>
<accession>A0ABX2EX57</accession>
<evidence type="ECO:0000313" key="3">
    <source>
        <dbReference type="EMBL" id="NRN63449.1"/>
    </source>
</evidence>
<reference evidence="3 4" key="1">
    <citation type="submission" date="2020-01" db="EMBL/GenBank/DDBJ databases">
        <title>Kibdelosporangium persica a novel Actinomycetes from a hot desert in Iran.</title>
        <authorList>
            <person name="Safaei N."/>
            <person name="Zaburannyi N."/>
            <person name="Mueller R."/>
            <person name="Wink J."/>
        </authorList>
    </citation>
    <scope>NUCLEOTIDE SEQUENCE [LARGE SCALE GENOMIC DNA]</scope>
    <source>
        <strain evidence="3 4">4NS15</strain>
    </source>
</reference>
<feature type="transmembrane region" description="Helical" evidence="2">
    <location>
        <begin position="147"/>
        <end position="168"/>
    </location>
</feature>
<dbReference type="Proteomes" id="UP000763557">
    <property type="component" value="Unassembled WGS sequence"/>
</dbReference>
<evidence type="ECO:0000313" key="4">
    <source>
        <dbReference type="Proteomes" id="UP000763557"/>
    </source>
</evidence>
<gene>
    <name evidence="3" type="ORF">GC106_6500</name>
</gene>
<keyword evidence="4" id="KW-1185">Reference proteome</keyword>
<feature type="transmembrane region" description="Helical" evidence="2">
    <location>
        <begin position="100"/>
        <end position="127"/>
    </location>
</feature>
<dbReference type="RefSeq" id="WP_173124155.1">
    <property type="nucleotide sequence ID" value="NZ_CBCSGW010000008.1"/>
</dbReference>
<dbReference type="EMBL" id="JAAATY010000001">
    <property type="protein sequence ID" value="NRN63449.1"/>
    <property type="molecule type" value="Genomic_DNA"/>
</dbReference>
<evidence type="ECO:0000256" key="2">
    <source>
        <dbReference type="SAM" id="Phobius"/>
    </source>
</evidence>
<proteinExistence type="predicted"/>
<sequence length="210" mass="22058">MTYPASWPVARLRQIGSGVWLFAGALAIFGTFMPLLEQSRGPSRPALSVTVWGLEGSQASSANVFPPVGIAVVVGVVMVVVAALLGLTSTRQHPANAPVLAARLIGTGGTGLLLGSLIQIFLFFRVFDQEEADPTFSEFAPTTSTGLGSWLLLASAVLAVAAVVLMLVPKIAKRGQEPDTPPMGIPVVRVLEPEYDEQTPAEQQPTDPKG</sequence>
<feature type="transmembrane region" description="Helical" evidence="2">
    <location>
        <begin position="64"/>
        <end position="88"/>
    </location>
</feature>
<keyword evidence="2" id="KW-0472">Membrane</keyword>
<comment type="caution">
    <text evidence="3">The sequence shown here is derived from an EMBL/GenBank/DDBJ whole genome shotgun (WGS) entry which is preliminary data.</text>
</comment>
<organism evidence="3 4">
    <name type="scientific">Kibdelosporangium persicum</name>
    <dbReference type="NCBI Taxonomy" id="2698649"/>
    <lineage>
        <taxon>Bacteria</taxon>
        <taxon>Bacillati</taxon>
        <taxon>Actinomycetota</taxon>
        <taxon>Actinomycetes</taxon>
        <taxon>Pseudonocardiales</taxon>
        <taxon>Pseudonocardiaceae</taxon>
        <taxon>Kibdelosporangium</taxon>
    </lineage>
</organism>
<evidence type="ECO:0000256" key="1">
    <source>
        <dbReference type="SAM" id="MobiDB-lite"/>
    </source>
</evidence>